<organism evidence="1 2">
    <name type="scientific">Pluteus cervinus</name>
    <dbReference type="NCBI Taxonomy" id="181527"/>
    <lineage>
        <taxon>Eukaryota</taxon>
        <taxon>Fungi</taxon>
        <taxon>Dikarya</taxon>
        <taxon>Basidiomycota</taxon>
        <taxon>Agaricomycotina</taxon>
        <taxon>Agaricomycetes</taxon>
        <taxon>Agaricomycetidae</taxon>
        <taxon>Agaricales</taxon>
        <taxon>Pluteineae</taxon>
        <taxon>Pluteaceae</taxon>
        <taxon>Pluteus</taxon>
    </lineage>
</organism>
<gene>
    <name evidence="1" type="ORF">BDN72DRAFT_410886</name>
</gene>
<keyword evidence="2" id="KW-1185">Reference proteome</keyword>
<dbReference type="EMBL" id="ML208293">
    <property type="protein sequence ID" value="TFK71844.1"/>
    <property type="molecule type" value="Genomic_DNA"/>
</dbReference>
<name>A0ACD3B1J0_9AGAR</name>
<protein>
    <submittedName>
        <fullName evidence="1">Uncharacterized protein</fullName>
    </submittedName>
</protein>
<evidence type="ECO:0000313" key="2">
    <source>
        <dbReference type="Proteomes" id="UP000308600"/>
    </source>
</evidence>
<proteinExistence type="predicted"/>
<evidence type="ECO:0000313" key="1">
    <source>
        <dbReference type="EMBL" id="TFK71844.1"/>
    </source>
</evidence>
<reference evidence="1 2" key="1">
    <citation type="journal article" date="2019" name="Nat. Ecol. Evol.">
        <title>Megaphylogeny resolves global patterns of mushroom evolution.</title>
        <authorList>
            <person name="Varga T."/>
            <person name="Krizsan K."/>
            <person name="Foldi C."/>
            <person name="Dima B."/>
            <person name="Sanchez-Garcia M."/>
            <person name="Sanchez-Ramirez S."/>
            <person name="Szollosi G.J."/>
            <person name="Szarkandi J.G."/>
            <person name="Papp V."/>
            <person name="Albert L."/>
            <person name="Andreopoulos W."/>
            <person name="Angelini C."/>
            <person name="Antonin V."/>
            <person name="Barry K.W."/>
            <person name="Bougher N.L."/>
            <person name="Buchanan P."/>
            <person name="Buyck B."/>
            <person name="Bense V."/>
            <person name="Catcheside P."/>
            <person name="Chovatia M."/>
            <person name="Cooper J."/>
            <person name="Damon W."/>
            <person name="Desjardin D."/>
            <person name="Finy P."/>
            <person name="Geml J."/>
            <person name="Haridas S."/>
            <person name="Hughes K."/>
            <person name="Justo A."/>
            <person name="Karasinski D."/>
            <person name="Kautmanova I."/>
            <person name="Kiss B."/>
            <person name="Kocsube S."/>
            <person name="Kotiranta H."/>
            <person name="LaButti K.M."/>
            <person name="Lechner B.E."/>
            <person name="Liimatainen K."/>
            <person name="Lipzen A."/>
            <person name="Lukacs Z."/>
            <person name="Mihaltcheva S."/>
            <person name="Morgado L.N."/>
            <person name="Niskanen T."/>
            <person name="Noordeloos M.E."/>
            <person name="Ohm R.A."/>
            <person name="Ortiz-Santana B."/>
            <person name="Ovrebo C."/>
            <person name="Racz N."/>
            <person name="Riley R."/>
            <person name="Savchenko A."/>
            <person name="Shiryaev A."/>
            <person name="Soop K."/>
            <person name="Spirin V."/>
            <person name="Szebenyi C."/>
            <person name="Tomsovsky M."/>
            <person name="Tulloss R.E."/>
            <person name="Uehling J."/>
            <person name="Grigoriev I.V."/>
            <person name="Vagvolgyi C."/>
            <person name="Papp T."/>
            <person name="Martin F.M."/>
            <person name="Miettinen O."/>
            <person name="Hibbett D.S."/>
            <person name="Nagy L.G."/>
        </authorList>
    </citation>
    <scope>NUCLEOTIDE SEQUENCE [LARGE SCALE GENOMIC DNA]</scope>
    <source>
        <strain evidence="1 2">NL-1719</strain>
    </source>
</reference>
<dbReference type="Proteomes" id="UP000308600">
    <property type="component" value="Unassembled WGS sequence"/>
</dbReference>
<sequence>MMHTTNPLLPGCAEDWNIASVDGQTWEWGDTVRDRGDLDTACSAVPIRHVLKSWLQKAVVHFVLHIPKDEESLSDWKDTKFMAQVFLDGELLDEGGEYMLPVIRRGAKTVVRWDLGAFQVPAECDSFTLAITTPMQYCIFEFLIFRPLDEWMISTSAWLAP</sequence>
<accession>A0ACD3B1J0</accession>